<sequence length="943" mass="102201">MGDRQIKQTTARSLRRKNVLLLAFTAMSGAMYSSAFAQSAATALSATAPDAQPESVVVTGSFLRSSNNTSANPVQTITSREIQQSGSTTLGDYLQRLPSIGSSGTTNNQTNGTDGLSCTDLRNLGSKRVLVLIDGKRTTSNGVGECVDMNAIPAALVQSIEILKDGGSELYGADAVAGVINIKLRHNTTDANITVRGGISGHGDNDTGLISGYKGFNFDHGKGNLTLFGSYMSQGGVMQRDRSWATPVQSNNPAAAGAASYGSAIPPNGQYFGLDSGSDLAGSANGTSFHNFTSADRYNYGNQQQLLNQLQNSTLSGDLHYEINKHFNLYANVLYSHRTSSAQMAPEPVIGAVPPSDMPASVIIPSNDPYNPFGEDVQMYKRLSEFGNRRTETASDTTTVKWGVNGEITHGWNYDVSYTWGTNQTNERVEGVGSYVNLLQEYGLRQVDPTDTNSAVVYDPSVCNAAAGCVLSNPFATLSPAAARYANYTSSSEYYYQMRDLNARINNDHVVKMPYEHGGSLGIALGMEHRGEQLAYHPDPLIGSGQSLTDTAKPTGGGFNVTEGYLEGSLNLLRHAFLAHDLTIDAQGRYSAYNTFGSIKNWKASIDWAPTRDIRFRGTLGTSVRQPSVYELYQGQAINYASASDPCAQAESYGSMSPTVVANCAKAGIDTSTFVDANSGQIPTLTGGNARLHPETGRTYTFGTVVTPRWIPGLSTSATFWHYTIENLISALPTQTVVDGCYTGTNTGYCSDIVRYQGTDQIDTVSNYYINQGGLHESGIDWDLDYHFRVTPLDSFTISNNFQQLVNYKQQYVSGGPWVNLTGALLYQSGIGQPKVRDYASLTWTHGPFSVTYMMQYTGGMRWNDGTNFLTPLGSRRYKTPAMVQNDLSFAYRLHRWQFTGGIQNINNKKPPFVASATDNSAGAQYGGFYIGRYFFLQAGMNF</sequence>
<comment type="caution">
    <text evidence="15">The sequence shown here is derived from an EMBL/GenBank/DDBJ whole genome shotgun (WGS) entry which is preliminary data.</text>
</comment>
<comment type="subcellular location">
    <subcellularLocation>
        <location evidence="1 9">Cell outer membrane</location>
        <topology evidence="1 9">Multi-pass membrane protein</topology>
    </subcellularLocation>
</comment>
<evidence type="ECO:0000256" key="6">
    <source>
        <dbReference type="ARBA" id="ARBA00023077"/>
    </source>
</evidence>
<dbReference type="PANTHER" id="PTHR47234:SF2">
    <property type="entry name" value="TONB-DEPENDENT RECEPTOR"/>
    <property type="match status" value="1"/>
</dbReference>
<feature type="domain" description="TonB-dependent receptor-like beta-barrel" evidence="13">
    <location>
        <begin position="386"/>
        <end position="906"/>
    </location>
</feature>
<evidence type="ECO:0000256" key="8">
    <source>
        <dbReference type="ARBA" id="ARBA00023237"/>
    </source>
</evidence>
<evidence type="ECO:0000256" key="4">
    <source>
        <dbReference type="ARBA" id="ARBA00022692"/>
    </source>
</evidence>
<dbReference type="InterPro" id="IPR012910">
    <property type="entry name" value="Plug_dom"/>
</dbReference>
<evidence type="ECO:0000259" key="13">
    <source>
        <dbReference type="Pfam" id="PF00593"/>
    </source>
</evidence>
<dbReference type="PROSITE" id="PS52016">
    <property type="entry name" value="TONB_DEPENDENT_REC_3"/>
    <property type="match status" value="1"/>
</dbReference>
<dbReference type="Pfam" id="PF00593">
    <property type="entry name" value="TonB_dep_Rec_b-barrel"/>
    <property type="match status" value="1"/>
</dbReference>
<evidence type="ECO:0000259" key="14">
    <source>
        <dbReference type="Pfam" id="PF07715"/>
    </source>
</evidence>
<feature type="short sequence motif" description="TonB box" evidence="10">
    <location>
        <begin position="55"/>
        <end position="61"/>
    </location>
</feature>
<evidence type="ECO:0000256" key="9">
    <source>
        <dbReference type="PROSITE-ProRule" id="PRU01360"/>
    </source>
</evidence>
<dbReference type="SUPFAM" id="SSF56935">
    <property type="entry name" value="Porins"/>
    <property type="match status" value="1"/>
</dbReference>
<keyword evidence="4 9" id="KW-0812">Transmembrane</keyword>
<dbReference type="Gene3D" id="2.170.130.10">
    <property type="entry name" value="TonB-dependent receptor, plug domain"/>
    <property type="match status" value="1"/>
</dbReference>
<keyword evidence="2 9" id="KW-0813">Transport</keyword>
<keyword evidence="3 9" id="KW-1134">Transmembrane beta strand</keyword>
<organism evidence="15 16">
    <name type="scientific">Gluconacetobacter asukensis</name>
    <dbReference type="NCBI Taxonomy" id="1017181"/>
    <lineage>
        <taxon>Bacteria</taxon>
        <taxon>Pseudomonadati</taxon>
        <taxon>Pseudomonadota</taxon>
        <taxon>Alphaproteobacteria</taxon>
        <taxon>Acetobacterales</taxon>
        <taxon>Acetobacteraceae</taxon>
        <taxon>Gluconacetobacter</taxon>
    </lineage>
</organism>
<dbReference type="RefSeq" id="WP_182980399.1">
    <property type="nucleotide sequence ID" value="NZ_BAABGB010000021.1"/>
</dbReference>
<keyword evidence="16" id="KW-1185">Reference proteome</keyword>
<dbReference type="InterPro" id="IPR036942">
    <property type="entry name" value="Beta-barrel_TonB_sf"/>
</dbReference>
<dbReference type="InterPro" id="IPR039426">
    <property type="entry name" value="TonB-dep_rcpt-like"/>
</dbReference>
<dbReference type="Proteomes" id="UP000577891">
    <property type="component" value="Unassembled WGS sequence"/>
</dbReference>
<evidence type="ECO:0000256" key="10">
    <source>
        <dbReference type="PROSITE-ProRule" id="PRU10143"/>
    </source>
</evidence>
<evidence type="ECO:0000256" key="12">
    <source>
        <dbReference type="SAM" id="SignalP"/>
    </source>
</evidence>
<dbReference type="InterPro" id="IPR037066">
    <property type="entry name" value="Plug_dom_sf"/>
</dbReference>
<name>A0A7W4J397_9PROT</name>
<dbReference type="InterPro" id="IPR010916">
    <property type="entry name" value="TonB_box_CS"/>
</dbReference>
<keyword evidence="8 9" id="KW-0998">Cell outer membrane</keyword>
<dbReference type="Gene3D" id="2.40.170.20">
    <property type="entry name" value="TonB-dependent receptor, beta-barrel domain"/>
    <property type="match status" value="1"/>
</dbReference>
<dbReference type="AlphaFoldDB" id="A0A7W4J397"/>
<dbReference type="InterPro" id="IPR000531">
    <property type="entry name" value="Beta-barrel_TonB"/>
</dbReference>
<evidence type="ECO:0000256" key="5">
    <source>
        <dbReference type="ARBA" id="ARBA00022729"/>
    </source>
</evidence>
<dbReference type="GO" id="GO:0009279">
    <property type="term" value="C:cell outer membrane"/>
    <property type="evidence" value="ECO:0007669"/>
    <property type="project" value="UniProtKB-SubCell"/>
</dbReference>
<keyword evidence="7 9" id="KW-0472">Membrane</keyword>
<feature type="signal peptide" evidence="12">
    <location>
        <begin position="1"/>
        <end position="37"/>
    </location>
</feature>
<evidence type="ECO:0000256" key="11">
    <source>
        <dbReference type="RuleBase" id="RU003357"/>
    </source>
</evidence>
<evidence type="ECO:0000313" key="15">
    <source>
        <dbReference type="EMBL" id="MBB2173920.1"/>
    </source>
</evidence>
<evidence type="ECO:0000256" key="2">
    <source>
        <dbReference type="ARBA" id="ARBA00022448"/>
    </source>
</evidence>
<feature type="domain" description="TonB-dependent receptor plug" evidence="14">
    <location>
        <begin position="69"/>
        <end position="179"/>
    </location>
</feature>
<dbReference type="PROSITE" id="PS00430">
    <property type="entry name" value="TONB_DEPENDENT_REC_1"/>
    <property type="match status" value="1"/>
</dbReference>
<keyword evidence="6 10" id="KW-0798">TonB box</keyword>
<gene>
    <name evidence="15" type="ORF">HLH35_17650</name>
</gene>
<evidence type="ECO:0000256" key="1">
    <source>
        <dbReference type="ARBA" id="ARBA00004571"/>
    </source>
</evidence>
<accession>A0A7W4J397</accession>
<proteinExistence type="inferred from homology"/>
<dbReference type="PANTHER" id="PTHR47234">
    <property type="match status" value="1"/>
</dbReference>
<evidence type="ECO:0000256" key="3">
    <source>
        <dbReference type="ARBA" id="ARBA00022452"/>
    </source>
</evidence>
<dbReference type="Pfam" id="PF07715">
    <property type="entry name" value="Plug"/>
    <property type="match status" value="1"/>
</dbReference>
<protein>
    <submittedName>
        <fullName evidence="15">TonB-dependent receptor</fullName>
    </submittedName>
</protein>
<evidence type="ECO:0000256" key="7">
    <source>
        <dbReference type="ARBA" id="ARBA00023136"/>
    </source>
</evidence>
<comment type="similarity">
    <text evidence="9 11">Belongs to the TonB-dependent receptor family.</text>
</comment>
<reference evidence="15 16" key="1">
    <citation type="submission" date="2020-04" db="EMBL/GenBank/DDBJ databases">
        <title>Description of novel Gluconacetobacter.</title>
        <authorList>
            <person name="Sombolestani A."/>
        </authorList>
    </citation>
    <scope>NUCLEOTIDE SEQUENCE [LARGE SCALE GENOMIC DNA]</scope>
    <source>
        <strain evidence="15 16">LMG 27724</strain>
    </source>
</reference>
<keyword evidence="5 12" id="KW-0732">Signal</keyword>
<dbReference type="EMBL" id="JABEQE010000022">
    <property type="protein sequence ID" value="MBB2173920.1"/>
    <property type="molecule type" value="Genomic_DNA"/>
</dbReference>
<keyword evidence="15" id="KW-0675">Receptor</keyword>
<evidence type="ECO:0000313" key="16">
    <source>
        <dbReference type="Proteomes" id="UP000577891"/>
    </source>
</evidence>
<feature type="chain" id="PRO_5030954708" evidence="12">
    <location>
        <begin position="38"/>
        <end position="943"/>
    </location>
</feature>